<dbReference type="Proteomes" id="UP000504608">
    <property type="component" value="Unplaced"/>
</dbReference>
<feature type="compositionally biased region" description="Polar residues" evidence="1">
    <location>
        <begin position="99"/>
        <end position="109"/>
    </location>
</feature>
<feature type="region of interest" description="Disordered" evidence="1">
    <location>
        <begin position="182"/>
        <end position="216"/>
    </location>
</feature>
<evidence type="ECO:0000313" key="3">
    <source>
        <dbReference type="Proteomes" id="UP000504608"/>
    </source>
</evidence>
<evidence type="ECO:0000256" key="1">
    <source>
        <dbReference type="SAM" id="MobiDB-lite"/>
    </source>
</evidence>
<dbReference type="GeneID" id="111487563"/>
<name>A0A6J1JR14_CUCMA</name>
<keyword evidence="2" id="KW-1133">Transmembrane helix</keyword>
<keyword evidence="3" id="KW-1185">Reference proteome</keyword>
<sequence>MSKLLLYKHVLLQSYTNLLCFLQHPPRMKFSGNFNDLSDLLLKPLLILFCALFPLLLCFFKYYNKQPLFRDRIEETPFSSLSFKFPTYEDFLRTTTQNVEPPAYATSNENDFDDSSSSTSDTDLDLCPREDPEIFLPNGLRCSNDIRIQDDNEFDDPVEAISGSFDQDFIEELKNEIMKAKAKAKSESGLPSIPEESEYPIAMEEDSKGRKKEEERLNRKGIRKELHEFHKQYTEKMRKYDTLNHQIAKEWKMKQSKGLVESVSSKGLCGCRPAKKGEAKTWENRGIEGELEVVYVVQMWVSWEFIVWQYKKALEISGREGYGSYRFNEVAEKFEHFKVSIQRFMETEWLEEGSRVEYYARSRVGRRKLLQVPLLQEDEAKDKKKTGRIEEEDGVKMDRVIEILQECIRVFWQFIRADKLAHISSTSKSHIIEQQQERTSPAYSNILNQILLDLQKKDRKLKKMIQRKTWRLKNCKDASDEDDPDDEAYFLAMVDLTLVGRVLNMQTISIDQLKWCRHKLTCISFQTGKIRIQPSSFFSTYS</sequence>
<dbReference type="InterPro" id="IPR012870">
    <property type="entry name" value="DUF1666"/>
</dbReference>
<organism evidence="3 4">
    <name type="scientific">Cucurbita maxima</name>
    <name type="common">Pumpkin</name>
    <name type="synonym">Winter squash</name>
    <dbReference type="NCBI Taxonomy" id="3661"/>
    <lineage>
        <taxon>Eukaryota</taxon>
        <taxon>Viridiplantae</taxon>
        <taxon>Streptophyta</taxon>
        <taxon>Embryophyta</taxon>
        <taxon>Tracheophyta</taxon>
        <taxon>Spermatophyta</taxon>
        <taxon>Magnoliopsida</taxon>
        <taxon>eudicotyledons</taxon>
        <taxon>Gunneridae</taxon>
        <taxon>Pentapetalae</taxon>
        <taxon>rosids</taxon>
        <taxon>fabids</taxon>
        <taxon>Cucurbitales</taxon>
        <taxon>Cucurbitaceae</taxon>
        <taxon>Cucurbiteae</taxon>
        <taxon>Cucurbita</taxon>
    </lineage>
</organism>
<dbReference type="AlphaFoldDB" id="A0A6J1JR14"/>
<proteinExistence type="predicted"/>
<dbReference type="KEGG" id="cmax:111487563"/>
<dbReference type="OrthoDB" id="1723319at2759"/>
<reference evidence="4" key="1">
    <citation type="submission" date="2025-08" db="UniProtKB">
        <authorList>
            <consortium name="RefSeq"/>
        </authorList>
    </citation>
    <scope>IDENTIFICATION</scope>
    <source>
        <tissue evidence="4">Young leaves</tissue>
    </source>
</reference>
<dbReference type="PANTHER" id="PTHR46741:SF2">
    <property type="entry name" value="RIBOSOMAL PROTEIN L34AE"/>
    <property type="match status" value="1"/>
</dbReference>
<evidence type="ECO:0000256" key="2">
    <source>
        <dbReference type="SAM" id="Phobius"/>
    </source>
</evidence>
<gene>
    <name evidence="4" type="primary">LOC111487563</name>
</gene>
<evidence type="ECO:0000313" key="4">
    <source>
        <dbReference type="RefSeq" id="XP_022990780.1"/>
    </source>
</evidence>
<keyword evidence="2" id="KW-0472">Membrane</keyword>
<feature type="transmembrane region" description="Helical" evidence="2">
    <location>
        <begin position="40"/>
        <end position="63"/>
    </location>
</feature>
<protein>
    <submittedName>
        <fullName evidence="4">Uncharacterized protein LOC111487563</fullName>
    </submittedName>
</protein>
<dbReference type="PANTHER" id="PTHR46741">
    <property type="entry name" value="OS09G0413600 PROTEIN"/>
    <property type="match status" value="1"/>
</dbReference>
<keyword evidence="2" id="KW-0812">Transmembrane</keyword>
<feature type="compositionally biased region" description="Basic and acidic residues" evidence="1">
    <location>
        <begin position="205"/>
        <end position="216"/>
    </location>
</feature>
<dbReference type="Pfam" id="PF07891">
    <property type="entry name" value="DUF1666"/>
    <property type="match status" value="1"/>
</dbReference>
<dbReference type="RefSeq" id="XP_022990780.1">
    <property type="nucleotide sequence ID" value="XM_023135012.1"/>
</dbReference>
<feature type="region of interest" description="Disordered" evidence="1">
    <location>
        <begin position="99"/>
        <end position="124"/>
    </location>
</feature>
<accession>A0A6J1JR14</accession>